<dbReference type="Proteomes" id="UP001056120">
    <property type="component" value="Linkage Group LG22"/>
</dbReference>
<dbReference type="EMBL" id="CM042039">
    <property type="protein sequence ID" value="KAI3724931.1"/>
    <property type="molecule type" value="Genomic_DNA"/>
</dbReference>
<sequence>MFIARIQSGEKRFSSVWVRWRSFGVGLMEGGLVWVGWRRFDRVLDEYDNDGDRKGGPVEEDMGGPNKGGLLVGEDIKEGGVGDF</sequence>
<protein>
    <submittedName>
        <fullName evidence="1">Uncharacterized protein</fullName>
    </submittedName>
</protein>
<organism evidence="1 2">
    <name type="scientific">Smallanthus sonchifolius</name>
    <dbReference type="NCBI Taxonomy" id="185202"/>
    <lineage>
        <taxon>Eukaryota</taxon>
        <taxon>Viridiplantae</taxon>
        <taxon>Streptophyta</taxon>
        <taxon>Embryophyta</taxon>
        <taxon>Tracheophyta</taxon>
        <taxon>Spermatophyta</taxon>
        <taxon>Magnoliopsida</taxon>
        <taxon>eudicotyledons</taxon>
        <taxon>Gunneridae</taxon>
        <taxon>Pentapetalae</taxon>
        <taxon>asterids</taxon>
        <taxon>campanulids</taxon>
        <taxon>Asterales</taxon>
        <taxon>Asteraceae</taxon>
        <taxon>Asteroideae</taxon>
        <taxon>Heliantheae alliance</taxon>
        <taxon>Millerieae</taxon>
        <taxon>Smallanthus</taxon>
    </lineage>
</organism>
<reference evidence="2" key="1">
    <citation type="journal article" date="2022" name="Mol. Ecol. Resour.">
        <title>The genomes of chicory, endive, great burdock and yacon provide insights into Asteraceae palaeo-polyploidization history and plant inulin production.</title>
        <authorList>
            <person name="Fan W."/>
            <person name="Wang S."/>
            <person name="Wang H."/>
            <person name="Wang A."/>
            <person name="Jiang F."/>
            <person name="Liu H."/>
            <person name="Zhao H."/>
            <person name="Xu D."/>
            <person name="Zhang Y."/>
        </authorList>
    </citation>
    <scope>NUCLEOTIDE SEQUENCE [LARGE SCALE GENOMIC DNA]</scope>
    <source>
        <strain evidence="2">cv. Yunnan</strain>
    </source>
</reference>
<evidence type="ECO:0000313" key="2">
    <source>
        <dbReference type="Proteomes" id="UP001056120"/>
    </source>
</evidence>
<name>A0ACB9BSC8_9ASTR</name>
<comment type="caution">
    <text evidence="1">The sequence shown here is derived from an EMBL/GenBank/DDBJ whole genome shotgun (WGS) entry which is preliminary data.</text>
</comment>
<gene>
    <name evidence="1" type="ORF">L1987_64699</name>
</gene>
<keyword evidence="2" id="KW-1185">Reference proteome</keyword>
<evidence type="ECO:0000313" key="1">
    <source>
        <dbReference type="EMBL" id="KAI3724931.1"/>
    </source>
</evidence>
<accession>A0ACB9BSC8</accession>
<proteinExistence type="predicted"/>
<reference evidence="1 2" key="2">
    <citation type="journal article" date="2022" name="Mol. Ecol. Resour.">
        <title>The genomes of chicory, endive, great burdock and yacon provide insights into Asteraceae paleo-polyploidization history and plant inulin production.</title>
        <authorList>
            <person name="Fan W."/>
            <person name="Wang S."/>
            <person name="Wang H."/>
            <person name="Wang A."/>
            <person name="Jiang F."/>
            <person name="Liu H."/>
            <person name="Zhao H."/>
            <person name="Xu D."/>
            <person name="Zhang Y."/>
        </authorList>
    </citation>
    <scope>NUCLEOTIDE SEQUENCE [LARGE SCALE GENOMIC DNA]</scope>
    <source>
        <strain evidence="2">cv. Yunnan</strain>
        <tissue evidence="1">Leaves</tissue>
    </source>
</reference>